<accession>A0AAP5T9E9</accession>
<proteinExistence type="predicted"/>
<reference evidence="1" key="1">
    <citation type="submission" date="2023-10" db="EMBL/GenBank/DDBJ databases">
        <title>Development of a sustainable strategy for remediation of hydrocarbon-contaminated territories based on the waste exchange concept.</title>
        <authorList>
            <person name="Krivoruchko A."/>
        </authorList>
    </citation>
    <scope>NUCLEOTIDE SEQUENCE</scope>
    <source>
        <strain evidence="1">IEGM 1325</strain>
    </source>
</reference>
<evidence type="ECO:0000313" key="1">
    <source>
        <dbReference type="EMBL" id="MDV7177426.1"/>
    </source>
</evidence>
<evidence type="ECO:0000313" key="2">
    <source>
        <dbReference type="Proteomes" id="UP001185728"/>
    </source>
</evidence>
<comment type="caution">
    <text evidence="1">The sequence shown here is derived from an EMBL/GenBank/DDBJ whole genome shotgun (WGS) entry which is preliminary data.</text>
</comment>
<dbReference type="EMBL" id="JAWLUK010000011">
    <property type="protein sequence ID" value="MDV7177426.1"/>
    <property type="molecule type" value="Genomic_DNA"/>
</dbReference>
<name>A0AAP5T9E9_9MICC</name>
<organism evidence="1 2">
    <name type="scientific">Micrococcus yunnanensis</name>
    <dbReference type="NCBI Taxonomy" id="566027"/>
    <lineage>
        <taxon>Bacteria</taxon>
        <taxon>Bacillati</taxon>
        <taxon>Actinomycetota</taxon>
        <taxon>Actinomycetes</taxon>
        <taxon>Micrococcales</taxon>
        <taxon>Micrococcaceae</taxon>
        <taxon>Micrococcus</taxon>
    </lineage>
</organism>
<gene>
    <name evidence="1" type="ORF">R4064_07230</name>
</gene>
<sequence>MGMSESFETSVHDFANTFLDYQIYLGHLGQTPEDEILICTPGEGWSLGALEELTEHLRDDQQWYTGIEEQYRKGAGGIGADGPVTLSVALGVTKMVPSVAWLLKQLRRENPPLDDRLSARRRAEAAVLRRYATDRRKDLKLRSEAERLDHWEFSFRAIDGDSYTVEVYGIEGKTSAERIRWESSAP</sequence>
<dbReference type="GeneID" id="93344129"/>
<dbReference type="Proteomes" id="UP001185728">
    <property type="component" value="Unassembled WGS sequence"/>
</dbReference>
<dbReference type="RefSeq" id="WP_010079833.1">
    <property type="nucleotide sequence ID" value="NZ_JAWLUK010000011.1"/>
</dbReference>
<protein>
    <submittedName>
        <fullName evidence="1">Uncharacterized protein</fullName>
    </submittedName>
</protein>
<dbReference type="AlphaFoldDB" id="A0AAP5T9E9"/>